<feature type="domain" description="SIS" evidence="9">
    <location>
        <begin position="284"/>
        <end position="425"/>
    </location>
</feature>
<accession>A0ABT7QNX4</accession>
<gene>
    <name evidence="10" type="primary">glmS</name>
    <name evidence="10" type="ORF">NQX30_07625</name>
</gene>
<dbReference type="CDD" id="cd00714">
    <property type="entry name" value="GFAT"/>
    <property type="match status" value="1"/>
</dbReference>
<dbReference type="EC" id="2.6.1.16" evidence="2"/>
<feature type="domain" description="SIS" evidence="9">
    <location>
        <begin position="455"/>
        <end position="593"/>
    </location>
</feature>
<keyword evidence="6" id="KW-0677">Repeat</keyword>
<evidence type="ECO:0000259" key="9">
    <source>
        <dbReference type="PROSITE" id="PS51464"/>
    </source>
</evidence>
<dbReference type="CDD" id="cd05009">
    <property type="entry name" value="SIS_GlmS_GlmD_2"/>
    <property type="match status" value="1"/>
</dbReference>
<keyword evidence="5 10" id="KW-0808">Transferase</keyword>
<dbReference type="InterPro" id="IPR035490">
    <property type="entry name" value="GlmS/FrlB_SIS"/>
</dbReference>
<comment type="caution">
    <text evidence="10">The sequence shown here is derived from an EMBL/GenBank/DDBJ whole genome shotgun (WGS) entry which is preliminary data.</text>
</comment>
<dbReference type="InterPro" id="IPR047084">
    <property type="entry name" value="GFAT_N"/>
</dbReference>
<dbReference type="SUPFAM" id="SSF53697">
    <property type="entry name" value="SIS domain"/>
    <property type="match status" value="1"/>
</dbReference>
<evidence type="ECO:0000259" key="8">
    <source>
        <dbReference type="PROSITE" id="PS51278"/>
    </source>
</evidence>
<keyword evidence="4 10" id="KW-0032">Aminotransferase</keyword>
<dbReference type="EMBL" id="JANQAO010000005">
    <property type="protein sequence ID" value="MDM5148225.1"/>
    <property type="molecule type" value="Genomic_DNA"/>
</dbReference>
<dbReference type="InterPro" id="IPR029055">
    <property type="entry name" value="Ntn_hydrolases_N"/>
</dbReference>
<protein>
    <recommendedName>
        <fullName evidence="3">Glutamine--fructose-6-phosphate aminotransferase [isomerizing]</fullName>
        <ecNumber evidence="2">2.6.1.16</ecNumber>
    </recommendedName>
</protein>
<dbReference type="InterPro" id="IPR005855">
    <property type="entry name" value="GFAT"/>
</dbReference>
<dbReference type="NCBIfam" id="TIGR01135">
    <property type="entry name" value="glmS"/>
    <property type="match status" value="1"/>
</dbReference>
<evidence type="ECO:0000256" key="7">
    <source>
        <dbReference type="ARBA" id="ARBA00022962"/>
    </source>
</evidence>
<dbReference type="NCBIfam" id="NF001484">
    <property type="entry name" value="PRK00331.1"/>
    <property type="match status" value="1"/>
</dbReference>
<evidence type="ECO:0000256" key="6">
    <source>
        <dbReference type="ARBA" id="ARBA00022737"/>
    </source>
</evidence>
<evidence type="ECO:0000313" key="10">
    <source>
        <dbReference type="EMBL" id="MDM5148225.1"/>
    </source>
</evidence>
<keyword evidence="11" id="KW-1185">Reference proteome</keyword>
<evidence type="ECO:0000256" key="3">
    <source>
        <dbReference type="ARBA" id="ARBA00016090"/>
    </source>
</evidence>
<dbReference type="Gene3D" id="3.40.50.10490">
    <property type="entry name" value="Glucose-6-phosphate isomerase like protein, domain 1"/>
    <property type="match status" value="2"/>
</dbReference>
<dbReference type="Pfam" id="PF01380">
    <property type="entry name" value="SIS"/>
    <property type="match status" value="2"/>
</dbReference>
<dbReference type="Gene3D" id="3.60.20.10">
    <property type="entry name" value="Glutamine Phosphoribosylpyrophosphate, subunit 1, domain 1"/>
    <property type="match status" value="1"/>
</dbReference>
<feature type="domain" description="Glutamine amidotransferase type-2" evidence="8">
    <location>
        <begin position="2"/>
        <end position="246"/>
    </location>
</feature>
<evidence type="ECO:0000256" key="2">
    <source>
        <dbReference type="ARBA" id="ARBA00012916"/>
    </source>
</evidence>
<dbReference type="InterPro" id="IPR001347">
    <property type="entry name" value="SIS_dom"/>
</dbReference>
<organism evidence="10 11">
    <name type="scientific">Candidatus Doriopsillibacter californiensis</name>
    <dbReference type="NCBI Taxonomy" id="2970740"/>
    <lineage>
        <taxon>Bacteria</taxon>
        <taxon>Pseudomonadati</taxon>
        <taxon>Pseudomonadota</taxon>
        <taxon>Gammaproteobacteria</taxon>
        <taxon>Candidatus Tethybacterales</taxon>
        <taxon>Candidatus Persebacteraceae</taxon>
        <taxon>Candidatus Doriopsillibacter</taxon>
    </lineage>
</organism>
<dbReference type="Pfam" id="PF13522">
    <property type="entry name" value="GATase_6"/>
    <property type="match status" value="1"/>
</dbReference>
<keyword evidence="7" id="KW-0315">Glutamine amidotransferase</keyword>
<dbReference type="InterPro" id="IPR035466">
    <property type="entry name" value="GlmS/AgaS_SIS"/>
</dbReference>
<comment type="catalytic activity">
    <reaction evidence="1">
        <text>D-fructose 6-phosphate + L-glutamine = D-glucosamine 6-phosphate + L-glutamate</text>
        <dbReference type="Rhea" id="RHEA:13237"/>
        <dbReference type="ChEBI" id="CHEBI:29985"/>
        <dbReference type="ChEBI" id="CHEBI:58359"/>
        <dbReference type="ChEBI" id="CHEBI:58725"/>
        <dbReference type="ChEBI" id="CHEBI:61527"/>
        <dbReference type="EC" id="2.6.1.16"/>
    </reaction>
</comment>
<dbReference type="InterPro" id="IPR046348">
    <property type="entry name" value="SIS_dom_sf"/>
</dbReference>
<dbReference type="PROSITE" id="PS51464">
    <property type="entry name" value="SIS"/>
    <property type="match status" value="2"/>
</dbReference>
<dbReference type="SUPFAM" id="SSF56235">
    <property type="entry name" value="N-terminal nucleophile aminohydrolases (Ntn hydrolases)"/>
    <property type="match status" value="1"/>
</dbReference>
<dbReference type="Proteomes" id="UP001168167">
    <property type="component" value="Unassembled WGS sequence"/>
</dbReference>
<evidence type="ECO:0000256" key="1">
    <source>
        <dbReference type="ARBA" id="ARBA00001031"/>
    </source>
</evidence>
<evidence type="ECO:0000313" key="11">
    <source>
        <dbReference type="Proteomes" id="UP001168167"/>
    </source>
</evidence>
<evidence type="ECO:0000256" key="4">
    <source>
        <dbReference type="ARBA" id="ARBA00022576"/>
    </source>
</evidence>
<name>A0ABT7QNX4_9GAMM</name>
<dbReference type="GO" id="GO:0004360">
    <property type="term" value="F:glutamine-fructose-6-phosphate transaminase (isomerizing) activity"/>
    <property type="evidence" value="ECO:0007669"/>
    <property type="project" value="UniProtKB-EC"/>
</dbReference>
<evidence type="ECO:0000256" key="5">
    <source>
        <dbReference type="ARBA" id="ARBA00022679"/>
    </source>
</evidence>
<proteinExistence type="predicted"/>
<dbReference type="PANTHER" id="PTHR10937">
    <property type="entry name" value="GLUCOSAMINE--FRUCTOSE-6-PHOSPHATE AMINOTRANSFERASE, ISOMERIZING"/>
    <property type="match status" value="1"/>
</dbReference>
<reference evidence="10" key="2">
    <citation type="journal article" date="2023" name="Microbiome">
        <title>Synthase-selected sorting approach identifies a beta-lactone synthase in a nudibranch symbiotic bacterium.</title>
        <authorList>
            <person name="Dzunkova M."/>
            <person name="La Clair J.J."/>
            <person name="Tyml T."/>
            <person name="Doud D."/>
            <person name="Schulz F."/>
            <person name="Piquer-Esteban S."/>
            <person name="Porcel Sanchis D."/>
            <person name="Osborn A."/>
            <person name="Robinson D."/>
            <person name="Louie K.B."/>
            <person name="Bowen B.P."/>
            <person name="Bowers R.M."/>
            <person name="Lee J."/>
            <person name="Arnau V."/>
            <person name="Diaz-Villanueva W."/>
            <person name="Stepanauskas R."/>
            <person name="Gosliner T."/>
            <person name="Date S.V."/>
            <person name="Northen T.R."/>
            <person name="Cheng J.F."/>
            <person name="Burkart M.D."/>
            <person name="Woyke T."/>
        </authorList>
    </citation>
    <scope>NUCLEOTIDE SEQUENCE</scope>
    <source>
        <strain evidence="10">Df01</strain>
    </source>
</reference>
<reference evidence="10" key="1">
    <citation type="submission" date="2022-08" db="EMBL/GenBank/DDBJ databases">
        <authorList>
            <person name="Dzunkova M."/>
            <person name="La Clair J."/>
            <person name="Tyml T."/>
            <person name="Doud D."/>
            <person name="Schulz F."/>
            <person name="Piquer S."/>
            <person name="Porcel Sanchis D."/>
            <person name="Osborn A."/>
            <person name="Robinson D."/>
            <person name="Louie K.B."/>
            <person name="Bowen B.P."/>
            <person name="Bowers R."/>
            <person name="Lee J."/>
            <person name="Arnau Llombart V."/>
            <person name="Diaz Villanueva W."/>
            <person name="Gosliner T."/>
            <person name="Northen T."/>
            <person name="Cheng J.-F."/>
            <person name="Burkart M.D."/>
            <person name="Woyke T."/>
        </authorList>
    </citation>
    <scope>NUCLEOTIDE SEQUENCE</scope>
    <source>
        <strain evidence="10">Df01</strain>
    </source>
</reference>
<dbReference type="CDD" id="cd05008">
    <property type="entry name" value="SIS_GlmS_GlmD_1"/>
    <property type="match status" value="1"/>
</dbReference>
<dbReference type="PROSITE" id="PS51278">
    <property type="entry name" value="GATASE_TYPE_2"/>
    <property type="match status" value="1"/>
</dbReference>
<sequence>MCGIVGACRADNGVRQILLRGLTTLEYRGYDSAGLAFVGDKNVQRLAVAGRVAKLRQITKITDGSTGIGHTRWATHGAPDEHNAHPIAVGQVALAHNGIIENHAELRRELTDAGRVFHTDTDSEVAAHLLDMALADGDDFLTAMRRTAAKLHGAYALVAVAAGNNSIAFARDGSPLMAGTDNKNGFFVASDAQALNGIAHRALYVEDRHCGLISTAGITLVTTDGETAAQNWQPLPSGSETVLLGEHRHFMEKEIFEQPDAIAAALQHHLPKHQLSLRHFGNGATSLFKRTRQVVIIACGTSYHAALIATYWLRNFGIPCRAAIASEYRYCPDKLAAGVLAVGVSQSGETADTLSAMRTAKSAGATTVALVNVPHSAMAREADLLMLACAGTEIGVAATKSFTAQLTQLLILTLALTKARNVLAPAQEEDTLMQLRQLPYLMRRALLIEDDIRRWARVFAGADSALFIGRHTHYPLALEGALKLKEISYIHAEGCAAGELKHGTLALVDKRVPIVGLAPDNELLPKITSNLAEVAARDGRLFVLAGEKFDMPATDTLRLQDGGNFLSPLIYAVPLQLLAYHTALQKGTDIDKPRNLAKSVTVE</sequence>
<dbReference type="InterPro" id="IPR017932">
    <property type="entry name" value="GATase_2_dom"/>
</dbReference>
<dbReference type="PANTHER" id="PTHR10937:SF0">
    <property type="entry name" value="GLUTAMINE--FRUCTOSE-6-PHOSPHATE TRANSAMINASE (ISOMERIZING)"/>
    <property type="match status" value="1"/>
</dbReference>